<comment type="caution">
    <text evidence="2">The sequence shown here is derived from an EMBL/GenBank/DDBJ whole genome shotgun (WGS) entry which is preliminary data.</text>
</comment>
<name>A0AAN7QE23_TRANT</name>
<dbReference type="EMBL" id="JAXQNO010000023">
    <property type="protein sequence ID" value="KAK4764538.1"/>
    <property type="molecule type" value="Genomic_DNA"/>
</dbReference>
<organism evidence="2 3">
    <name type="scientific">Trapa natans</name>
    <name type="common">Water chestnut</name>
    <dbReference type="NCBI Taxonomy" id="22666"/>
    <lineage>
        <taxon>Eukaryota</taxon>
        <taxon>Viridiplantae</taxon>
        <taxon>Streptophyta</taxon>
        <taxon>Embryophyta</taxon>
        <taxon>Tracheophyta</taxon>
        <taxon>Spermatophyta</taxon>
        <taxon>Magnoliopsida</taxon>
        <taxon>eudicotyledons</taxon>
        <taxon>Gunneridae</taxon>
        <taxon>Pentapetalae</taxon>
        <taxon>rosids</taxon>
        <taxon>malvids</taxon>
        <taxon>Myrtales</taxon>
        <taxon>Lythraceae</taxon>
        <taxon>Trapa</taxon>
    </lineage>
</organism>
<evidence type="ECO:0000313" key="3">
    <source>
        <dbReference type="Proteomes" id="UP001346149"/>
    </source>
</evidence>
<protein>
    <submittedName>
        <fullName evidence="2">Uncharacterized protein</fullName>
    </submittedName>
</protein>
<accession>A0AAN7QE23</accession>
<dbReference type="Proteomes" id="UP001346149">
    <property type="component" value="Unassembled WGS sequence"/>
</dbReference>
<evidence type="ECO:0000256" key="1">
    <source>
        <dbReference type="SAM" id="MobiDB-lite"/>
    </source>
</evidence>
<reference evidence="2 3" key="1">
    <citation type="journal article" date="2023" name="Hortic Res">
        <title>Pangenome of water caltrop reveals structural variations and asymmetric subgenome divergence after allopolyploidization.</title>
        <authorList>
            <person name="Zhang X."/>
            <person name="Chen Y."/>
            <person name="Wang L."/>
            <person name="Yuan Y."/>
            <person name="Fang M."/>
            <person name="Shi L."/>
            <person name="Lu R."/>
            <person name="Comes H.P."/>
            <person name="Ma Y."/>
            <person name="Chen Y."/>
            <person name="Huang G."/>
            <person name="Zhou Y."/>
            <person name="Zheng Z."/>
            <person name="Qiu Y."/>
        </authorList>
    </citation>
    <scope>NUCLEOTIDE SEQUENCE [LARGE SCALE GENOMIC DNA]</scope>
    <source>
        <strain evidence="2">F231</strain>
    </source>
</reference>
<dbReference type="AlphaFoldDB" id="A0AAN7QE23"/>
<feature type="region of interest" description="Disordered" evidence="1">
    <location>
        <begin position="41"/>
        <end position="67"/>
    </location>
</feature>
<keyword evidence="3" id="KW-1185">Reference proteome</keyword>
<gene>
    <name evidence="2" type="ORF">SAY86_025628</name>
</gene>
<proteinExistence type="predicted"/>
<sequence length="67" mass="7573">MRTILSTWLLDHLIKIKQWQWNETPPELMQGEEWRRDLSASLSVRSSGGGGAGMGDTTSWRMRPGAT</sequence>
<evidence type="ECO:0000313" key="2">
    <source>
        <dbReference type="EMBL" id="KAK4764538.1"/>
    </source>
</evidence>